<comment type="caution">
    <text evidence="1">The sequence shown here is derived from an EMBL/GenBank/DDBJ whole genome shotgun (WGS) entry which is preliminary data.</text>
</comment>
<evidence type="ECO:0000313" key="1">
    <source>
        <dbReference type="EMBL" id="EAY25705.1"/>
    </source>
</evidence>
<proteinExistence type="predicted"/>
<gene>
    <name evidence="1" type="ORF">M23134_04879</name>
</gene>
<sequence>MLIAPIQQLSIHQEVMHHPAQDNLRSIKTPLRKNSTPF</sequence>
<evidence type="ECO:0000313" key="2">
    <source>
        <dbReference type="Proteomes" id="UP000004095"/>
    </source>
</evidence>
<name>A1ZV49_MICM2</name>
<reference evidence="1 2" key="1">
    <citation type="submission" date="2007-01" db="EMBL/GenBank/DDBJ databases">
        <authorList>
            <person name="Haygood M."/>
            <person name="Podell S."/>
            <person name="Anderson C."/>
            <person name="Hopkinson B."/>
            <person name="Roe K."/>
            <person name="Barbeau K."/>
            <person name="Gaasterland T."/>
            <person name="Ferriera S."/>
            <person name="Johnson J."/>
            <person name="Kravitz S."/>
            <person name="Beeson K."/>
            <person name="Sutton G."/>
            <person name="Rogers Y.-H."/>
            <person name="Friedman R."/>
            <person name="Frazier M."/>
            <person name="Venter J.C."/>
        </authorList>
    </citation>
    <scope>NUCLEOTIDE SEQUENCE [LARGE SCALE GENOMIC DNA]</scope>
    <source>
        <strain evidence="1 2">ATCC 23134</strain>
    </source>
</reference>
<dbReference type="Proteomes" id="UP000004095">
    <property type="component" value="Unassembled WGS sequence"/>
</dbReference>
<protein>
    <submittedName>
        <fullName evidence="1">Uncharacterized protein</fullName>
    </submittedName>
</protein>
<dbReference type="AlphaFoldDB" id="A1ZV49"/>
<accession>A1ZV49</accession>
<dbReference type="EMBL" id="AAWS01000044">
    <property type="protein sequence ID" value="EAY25705.1"/>
    <property type="molecule type" value="Genomic_DNA"/>
</dbReference>
<keyword evidence="2" id="KW-1185">Reference proteome</keyword>
<organism evidence="1 2">
    <name type="scientific">Microscilla marina ATCC 23134</name>
    <dbReference type="NCBI Taxonomy" id="313606"/>
    <lineage>
        <taxon>Bacteria</taxon>
        <taxon>Pseudomonadati</taxon>
        <taxon>Bacteroidota</taxon>
        <taxon>Cytophagia</taxon>
        <taxon>Cytophagales</taxon>
        <taxon>Microscillaceae</taxon>
        <taxon>Microscilla</taxon>
    </lineage>
</organism>